<accession>A0ABQ5N9X8</accession>
<dbReference type="SUPFAM" id="SSF56281">
    <property type="entry name" value="Metallo-hydrolase/oxidoreductase"/>
    <property type="match status" value="1"/>
</dbReference>
<dbReference type="InterPro" id="IPR036866">
    <property type="entry name" value="RibonucZ/Hydroxyglut_hydro"/>
</dbReference>
<dbReference type="Proteomes" id="UP001208567">
    <property type="component" value="Unassembled WGS sequence"/>
</dbReference>
<organism evidence="2 3">
    <name type="scientific">Clostridium omnivorum</name>
    <dbReference type="NCBI Taxonomy" id="1604902"/>
    <lineage>
        <taxon>Bacteria</taxon>
        <taxon>Bacillati</taxon>
        <taxon>Bacillota</taxon>
        <taxon>Clostridia</taxon>
        <taxon>Eubacteriales</taxon>
        <taxon>Clostridiaceae</taxon>
        <taxon>Clostridium</taxon>
    </lineage>
</organism>
<dbReference type="PANTHER" id="PTHR30619:SF7">
    <property type="entry name" value="BETA-LACTAMASE DOMAIN PROTEIN"/>
    <property type="match status" value="1"/>
</dbReference>
<feature type="domain" description="Metallo-beta-lactamase" evidence="1">
    <location>
        <begin position="52"/>
        <end position="246"/>
    </location>
</feature>
<comment type="caution">
    <text evidence="2">The sequence shown here is derived from an EMBL/GenBank/DDBJ whole genome shotgun (WGS) entry which is preliminary data.</text>
</comment>
<gene>
    <name evidence="2" type="ORF">bsdE14_34780</name>
</gene>
<proteinExistence type="predicted"/>
<dbReference type="CDD" id="cd07731">
    <property type="entry name" value="ComA-like_MBL-fold"/>
    <property type="match status" value="1"/>
</dbReference>
<sequence>MKINSKITNILIYFLISVILFAGCSANKQASTTSNESYPSNILRVHYIDVGQGDSILVQINNKNLLIDAGDKDHKEKLKSYLKKQGVNKLDYIVATHPHEDHIGGMAEIINNFQVGKFYAPKITSSTNAFENMVDALKKKNNKINVAKTGVSFKLDDKVECEMLAPNSSKYDDVNNYSAVIKLTYGNTKFLFTGDAQKLSEKEILLNKSDLSCDVLKVGHHGSSTSTSKEFLEKVKPKIAVISCGKDNDYGHPHKETLTSLKSINSKIYRTDLDGSILLISDGNKVEKK</sequence>
<dbReference type="PROSITE" id="PS51257">
    <property type="entry name" value="PROKAR_LIPOPROTEIN"/>
    <property type="match status" value="1"/>
</dbReference>
<dbReference type="Pfam" id="PF00753">
    <property type="entry name" value="Lactamase_B"/>
    <property type="match status" value="1"/>
</dbReference>
<evidence type="ECO:0000313" key="2">
    <source>
        <dbReference type="EMBL" id="GLC32068.1"/>
    </source>
</evidence>
<evidence type="ECO:0000259" key="1">
    <source>
        <dbReference type="SMART" id="SM00849"/>
    </source>
</evidence>
<dbReference type="InterPro" id="IPR035681">
    <property type="entry name" value="ComA-like_MBL"/>
</dbReference>
<evidence type="ECO:0000313" key="3">
    <source>
        <dbReference type="Proteomes" id="UP001208567"/>
    </source>
</evidence>
<dbReference type="InterPro" id="IPR001279">
    <property type="entry name" value="Metallo-B-lactamas"/>
</dbReference>
<keyword evidence="2" id="KW-0449">Lipoprotein</keyword>
<reference evidence="2 3" key="1">
    <citation type="journal article" date="2024" name="Int. J. Syst. Evol. Microbiol.">
        <title>Clostridium omnivorum sp. nov., isolated from anoxic soil under the treatment of reductive soil disinfestation.</title>
        <authorList>
            <person name="Ueki A."/>
            <person name="Tonouchi A."/>
            <person name="Kaku N."/>
            <person name="Honma S."/>
            <person name="Ueki K."/>
        </authorList>
    </citation>
    <scope>NUCLEOTIDE SEQUENCE [LARGE SCALE GENOMIC DNA]</scope>
    <source>
        <strain evidence="2 3">E14</strain>
    </source>
</reference>
<name>A0ABQ5N9X8_9CLOT</name>
<keyword evidence="3" id="KW-1185">Reference proteome</keyword>
<protein>
    <submittedName>
        <fullName evidence="2">Metallo beta-lactamase superfamily lipoprotein</fullName>
    </submittedName>
</protein>
<dbReference type="Gene3D" id="3.60.15.10">
    <property type="entry name" value="Ribonuclease Z/Hydroxyacylglutathione hydrolase-like"/>
    <property type="match status" value="1"/>
</dbReference>
<dbReference type="PANTHER" id="PTHR30619">
    <property type="entry name" value="DNA INTERNALIZATION/COMPETENCE PROTEIN COMEC/REC2"/>
    <property type="match status" value="1"/>
</dbReference>
<dbReference type="SMART" id="SM00849">
    <property type="entry name" value="Lactamase_B"/>
    <property type="match status" value="1"/>
</dbReference>
<dbReference type="EMBL" id="BRXR01000001">
    <property type="protein sequence ID" value="GLC32068.1"/>
    <property type="molecule type" value="Genomic_DNA"/>
</dbReference>
<dbReference type="InterPro" id="IPR052159">
    <property type="entry name" value="Competence_DNA_uptake"/>
</dbReference>